<feature type="transmembrane region" description="Helical" evidence="9">
    <location>
        <begin position="331"/>
        <end position="348"/>
    </location>
</feature>
<evidence type="ECO:0000256" key="4">
    <source>
        <dbReference type="ARBA" id="ARBA00017435"/>
    </source>
</evidence>
<dbReference type="Proteomes" id="UP000520814">
    <property type="component" value="Unassembled WGS sequence"/>
</dbReference>
<evidence type="ECO:0000256" key="7">
    <source>
        <dbReference type="ARBA" id="ARBA00023180"/>
    </source>
</evidence>
<organism evidence="11 12">
    <name type="scientific">Armatimonas rosea</name>
    <dbReference type="NCBI Taxonomy" id="685828"/>
    <lineage>
        <taxon>Bacteria</taxon>
        <taxon>Bacillati</taxon>
        <taxon>Armatimonadota</taxon>
        <taxon>Armatimonadia</taxon>
        <taxon>Armatimonadales</taxon>
        <taxon>Armatimonadaceae</taxon>
        <taxon>Armatimonas</taxon>
    </lineage>
</organism>
<dbReference type="Pfam" id="PF04389">
    <property type="entry name" value="Peptidase_M28"/>
    <property type="match status" value="1"/>
</dbReference>
<keyword evidence="9" id="KW-0812">Transmembrane</keyword>
<comment type="similarity">
    <text evidence="3">Belongs to the peptidase M28 family.</text>
</comment>
<dbReference type="InterPro" id="IPR045175">
    <property type="entry name" value="M28_fam"/>
</dbReference>
<evidence type="ECO:0000256" key="1">
    <source>
        <dbReference type="ARBA" id="ARBA00003273"/>
    </source>
</evidence>
<dbReference type="EMBL" id="JACHGW010000001">
    <property type="protein sequence ID" value="MBB6049317.1"/>
    <property type="molecule type" value="Genomic_DNA"/>
</dbReference>
<keyword evidence="7" id="KW-0325">Glycoprotein</keyword>
<evidence type="ECO:0000313" key="12">
    <source>
        <dbReference type="Proteomes" id="UP000520814"/>
    </source>
</evidence>
<comment type="function">
    <text evidence="1">May be involved in vacuolar sorting and osmoregulation.</text>
</comment>
<keyword evidence="5" id="KW-0926">Vacuole</keyword>
<dbReference type="Gene3D" id="3.40.630.10">
    <property type="entry name" value="Zn peptidases"/>
    <property type="match status" value="1"/>
</dbReference>
<dbReference type="PANTHER" id="PTHR12147">
    <property type="entry name" value="METALLOPEPTIDASE M28 FAMILY MEMBER"/>
    <property type="match status" value="1"/>
</dbReference>
<name>A0A7W9SMD7_ARMRO</name>
<feature type="transmembrane region" description="Helical" evidence="9">
    <location>
        <begin position="429"/>
        <end position="446"/>
    </location>
</feature>
<dbReference type="GO" id="GO:0005774">
    <property type="term" value="C:vacuolar membrane"/>
    <property type="evidence" value="ECO:0007669"/>
    <property type="project" value="UniProtKB-SubCell"/>
</dbReference>
<dbReference type="GO" id="GO:0006508">
    <property type="term" value="P:proteolysis"/>
    <property type="evidence" value="ECO:0007669"/>
    <property type="project" value="InterPro"/>
</dbReference>
<comment type="caution">
    <text evidence="11">The sequence shown here is derived from an EMBL/GenBank/DDBJ whole genome shotgun (WGS) entry which is preliminary data.</text>
</comment>
<feature type="domain" description="Peptidase M28" evidence="10">
    <location>
        <begin position="105"/>
        <end position="293"/>
    </location>
</feature>
<evidence type="ECO:0000256" key="6">
    <source>
        <dbReference type="ARBA" id="ARBA00022989"/>
    </source>
</evidence>
<dbReference type="GO" id="GO:0008235">
    <property type="term" value="F:metalloexopeptidase activity"/>
    <property type="evidence" value="ECO:0007669"/>
    <property type="project" value="InterPro"/>
</dbReference>
<feature type="transmembrane region" description="Helical" evidence="9">
    <location>
        <begin position="360"/>
        <end position="386"/>
    </location>
</feature>
<dbReference type="InterPro" id="IPR007484">
    <property type="entry name" value="Peptidase_M28"/>
</dbReference>
<gene>
    <name evidence="11" type="ORF">HNQ39_001079</name>
</gene>
<evidence type="ECO:0000313" key="11">
    <source>
        <dbReference type="EMBL" id="MBB6049317.1"/>
    </source>
</evidence>
<evidence type="ECO:0000256" key="3">
    <source>
        <dbReference type="ARBA" id="ARBA00010918"/>
    </source>
</evidence>
<evidence type="ECO:0000259" key="10">
    <source>
        <dbReference type="Pfam" id="PF04389"/>
    </source>
</evidence>
<dbReference type="AlphaFoldDB" id="A0A7W9SMD7"/>
<feature type="transmembrane region" description="Helical" evidence="9">
    <location>
        <begin position="501"/>
        <end position="518"/>
    </location>
</feature>
<sequence>MKKLQRPLGILALLALITAFVLWMQEPPSPVAASAPTHVFSAERAMVHVRQIARAPHPPGTPEHDRVRDYLVAELTKLGFQTTVQRRLAHRDEHDGALRMASVENIVAERPGTAPTGTLLLAAHYDSHLSGPGAGDDAAGVAALLEAMRALGSGASKNTLRVLLTDAEELGLLGAQGYVDSLAEKPETSPTLVLNFEARGGGGPVFMFETSEGNLPLIREFATTCPSPHASSLMYALYKTLPNDTDLTVFKKAGMAGLNFAFVGRWQSYHSALDTPENLDQRSLQQHGASALALSKRFLTADLAALTKPDQGEALYFDLLGRLELTYPASLTWPLMLVAIALFVGLLWRNKKEADAPKAFFTGLGMGLGTLVTGALIATLVGFAVGPFRLSVPNRDPYGVRWFEATLLVATLAFVWLEWGPVLRRFTGKLLALGALFWWVVALLATSALLPGATYLFLWPLVFALAALALDKPWLAAVPLLVFLAPVWHSLALLLGFGLPPFLGVLAAFGLLPLLPLIQETTKPLLLLPSLTLLLVGLLCFGVGTQQTGPRTSALLYREDTDTSKAEWVSLQKPNAWTKSVLGENPASTMLDDFPAFSAPTPSLKLPTPTVTRDGQSITITLPERATELMLRFDSPTSLELEGKKLPTLTNLRWFGPPKTATLSVEGPPAGMLIVDMVLPGLPPNAPPRPAGWIPVSVDSGTDVRIVRRSVRL</sequence>
<dbReference type="PANTHER" id="PTHR12147:SF58">
    <property type="entry name" value="VACUOLAR MEMBRANE PROTEASE"/>
    <property type="match status" value="1"/>
</dbReference>
<evidence type="ECO:0000256" key="9">
    <source>
        <dbReference type="SAM" id="Phobius"/>
    </source>
</evidence>
<keyword evidence="9" id="KW-0472">Membrane</keyword>
<evidence type="ECO:0000256" key="2">
    <source>
        <dbReference type="ARBA" id="ARBA00004128"/>
    </source>
</evidence>
<comment type="subcellular location">
    <subcellularLocation>
        <location evidence="2">Vacuole membrane</location>
        <topology evidence="2">Multi-pass membrane protein</topology>
    </subcellularLocation>
</comment>
<feature type="transmembrane region" description="Helical" evidence="9">
    <location>
        <begin position="525"/>
        <end position="544"/>
    </location>
</feature>
<evidence type="ECO:0000256" key="5">
    <source>
        <dbReference type="ARBA" id="ARBA00022554"/>
    </source>
</evidence>
<dbReference type="SUPFAM" id="SSF53187">
    <property type="entry name" value="Zn-dependent exopeptidases"/>
    <property type="match status" value="1"/>
</dbReference>
<feature type="transmembrane region" description="Helical" evidence="9">
    <location>
        <begin position="398"/>
        <end position="417"/>
    </location>
</feature>
<dbReference type="RefSeq" id="WP_184192928.1">
    <property type="nucleotide sequence ID" value="NZ_JACHGW010000001.1"/>
</dbReference>
<keyword evidence="12" id="KW-1185">Reference proteome</keyword>
<accession>A0A7W9SMD7</accession>
<protein>
    <recommendedName>
        <fullName evidence="4">Vacuolar membrane protease</fullName>
    </recommendedName>
    <alternativeName>
        <fullName evidence="8">FXNA-related family protease 1</fullName>
    </alternativeName>
</protein>
<reference evidence="11 12" key="1">
    <citation type="submission" date="2020-08" db="EMBL/GenBank/DDBJ databases">
        <title>Genomic Encyclopedia of Type Strains, Phase IV (KMG-IV): sequencing the most valuable type-strain genomes for metagenomic binning, comparative biology and taxonomic classification.</title>
        <authorList>
            <person name="Goeker M."/>
        </authorList>
    </citation>
    <scope>NUCLEOTIDE SEQUENCE [LARGE SCALE GENOMIC DNA]</scope>
    <source>
        <strain evidence="11 12">DSM 23562</strain>
    </source>
</reference>
<evidence type="ECO:0000256" key="8">
    <source>
        <dbReference type="ARBA" id="ARBA00031512"/>
    </source>
</evidence>
<keyword evidence="6 9" id="KW-1133">Transmembrane helix</keyword>
<proteinExistence type="inferred from homology"/>